<organism evidence="2 3">
    <name type="scientific">Zizania palustris</name>
    <name type="common">Northern wild rice</name>
    <dbReference type="NCBI Taxonomy" id="103762"/>
    <lineage>
        <taxon>Eukaryota</taxon>
        <taxon>Viridiplantae</taxon>
        <taxon>Streptophyta</taxon>
        <taxon>Embryophyta</taxon>
        <taxon>Tracheophyta</taxon>
        <taxon>Spermatophyta</taxon>
        <taxon>Magnoliopsida</taxon>
        <taxon>Liliopsida</taxon>
        <taxon>Poales</taxon>
        <taxon>Poaceae</taxon>
        <taxon>BOP clade</taxon>
        <taxon>Oryzoideae</taxon>
        <taxon>Oryzeae</taxon>
        <taxon>Zizaniinae</taxon>
        <taxon>Zizania</taxon>
    </lineage>
</organism>
<dbReference type="PANTHER" id="PTHR38530">
    <property type="entry name" value="OS06G0468300 PROTEIN"/>
    <property type="match status" value="1"/>
</dbReference>
<feature type="compositionally biased region" description="Basic residues" evidence="1">
    <location>
        <begin position="24"/>
        <end position="34"/>
    </location>
</feature>
<dbReference type="OrthoDB" id="730111at2759"/>
<feature type="compositionally biased region" description="Basic and acidic residues" evidence="1">
    <location>
        <begin position="369"/>
        <end position="386"/>
    </location>
</feature>
<dbReference type="EMBL" id="JAAALK010000080">
    <property type="protein sequence ID" value="KAG8094447.1"/>
    <property type="molecule type" value="Genomic_DNA"/>
</dbReference>
<feature type="region of interest" description="Disordered" evidence="1">
    <location>
        <begin position="252"/>
        <end position="277"/>
    </location>
</feature>
<evidence type="ECO:0000256" key="1">
    <source>
        <dbReference type="SAM" id="MobiDB-lite"/>
    </source>
</evidence>
<evidence type="ECO:0000313" key="2">
    <source>
        <dbReference type="EMBL" id="KAG8094447.1"/>
    </source>
</evidence>
<dbReference type="AlphaFoldDB" id="A0A8J5WTI0"/>
<sequence length="394" mass="42844">MVHEAPHISTTPDGGHPSPPSRLLSKHRPRRRAAAPRPPLPPPARTRGQPDLNLCNCCGVRFPPPPPGAKHRPVRPLRSLWRIVLLCGECLSLVRSGAVCSYCLSLDNLPPEDISVMCRRCNRCFHNYCIPGQHRLAMVQLLDAHNFVCVDCCPIVKPGGENGGVPSMPTLEAIAKDPISAMQRKGEIMDSVKVNAVKKAVEAKLASKHSKEALAPAAGGRGSHRIVDGNPDLPDEEFALQLHLAMNGSQRISQAGNTSGGDSGGQGKGHKNPFSMSKVNGDHDLCVTNMMDQLSDDDVEVELLHLNLRRASQLDPSVTIVLALECVDGEHANESKRGKRKVHLGTKQQNDLVDRYKRKCSKRNSSKQTKNENLECKDISGGKDKDDDNDDGNA</sequence>
<reference evidence="2" key="1">
    <citation type="journal article" date="2021" name="bioRxiv">
        <title>Whole Genome Assembly and Annotation of Northern Wild Rice, Zizania palustris L., Supports a Whole Genome Duplication in the Zizania Genus.</title>
        <authorList>
            <person name="Haas M."/>
            <person name="Kono T."/>
            <person name="Macchietto M."/>
            <person name="Millas R."/>
            <person name="McGilp L."/>
            <person name="Shao M."/>
            <person name="Duquette J."/>
            <person name="Hirsch C.N."/>
            <person name="Kimball J."/>
        </authorList>
    </citation>
    <scope>NUCLEOTIDE SEQUENCE</scope>
    <source>
        <tissue evidence="2">Fresh leaf tissue</tissue>
    </source>
</reference>
<keyword evidence="3" id="KW-1185">Reference proteome</keyword>
<reference evidence="2" key="2">
    <citation type="submission" date="2021-02" db="EMBL/GenBank/DDBJ databases">
        <authorList>
            <person name="Kimball J.A."/>
            <person name="Haas M.W."/>
            <person name="Macchietto M."/>
            <person name="Kono T."/>
            <person name="Duquette J."/>
            <person name="Shao M."/>
        </authorList>
    </citation>
    <scope>NUCLEOTIDE SEQUENCE</scope>
    <source>
        <tissue evidence="2">Fresh leaf tissue</tissue>
    </source>
</reference>
<accession>A0A8J5WTI0</accession>
<name>A0A8J5WTI0_ZIZPA</name>
<evidence type="ECO:0000313" key="3">
    <source>
        <dbReference type="Proteomes" id="UP000729402"/>
    </source>
</evidence>
<proteinExistence type="predicted"/>
<feature type="compositionally biased region" description="Basic residues" evidence="1">
    <location>
        <begin position="356"/>
        <end position="365"/>
    </location>
</feature>
<feature type="compositionally biased region" description="Gly residues" evidence="1">
    <location>
        <begin position="258"/>
        <end position="267"/>
    </location>
</feature>
<gene>
    <name evidence="2" type="ORF">GUJ93_ZPchr0012g20399</name>
</gene>
<feature type="region of interest" description="Disordered" evidence="1">
    <location>
        <begin position="332"/>
        <end position="394"/>
    </location>
</feature>
<protein>
    <submittedName>
        <fullName evidence="2">Uncharacterized protein</fullName>
    </submittedName>
</protein>
<feature type="region of interest" description="Disordered" evidence="1">
    <location>
        <begin position="1"/>
        <end position="48"/>
    </location>
</feature>
<comment type="caution">
    <text evidence="2">The sequence shown here is derived from an EMBL/GenBank/DDBJ whole genome shotgun (WGS) entry which is preliminary data.</text>
</comment>
<dbReference type="Proteomes" id="UP000729402">
    <property type="component" value="Unassembled WGS sequence"/>
</dbReference>